<dbReference type="PANTHER" id="PTHR47972:SF28">
    <property type="entry name" value="KINESIN-LIKE PROTEIN KLP-3"/>
    <property type="match status" value="1"/>
</dbReference>
<gene>
    <name evidence="7" type="ORF">QTG54_005210</name>
</gene>
<feature type="compositionally biased region" description="Basic and acidic residues" evidence="5">
    <location>
        <begin position="189"/>
        <end position="201"/>
    </location>
</feature>
<dbReference type="InterPro" id="IPR000825">
    <property type="entry name" value="SUF_FeS_clus_asmbl_SufBD_core"/>
</dbReference>
<feature type="compositionally biased region" description="Basic and acidic residues" evidence="5">
    <location>
        <begin position="1386"/>
        <end position="1397"/>
    </location>
</feature>
<dbReference type="InterPro" id="IPR036961">
    <property type="entry name" value="Kinesin_motor_dom_sf"/>
</dbReference>
<evidence type="ECO:0000256" key="1">
    <source>
        <dbReference type="ARBA" id="ARBA00022741"/>
    </source>
</evidence>
<dbReference type="PROSITE" id="PS00411">
    <property type="entry name" value="KINESIN_MOTOR_1"/>
    <property type="match status" value="1"/>
</dbReference>
<dbReference type="Gene3D" id="3.40.850.10">
    <property type="entry name" value="Kinesin motor domain"/>
    <property type="match status" value="1"/>
</dbReference>
<dbReference type="SUPFAM" id="SSF52540">
    <property type="entry name" value="P-loop containing nucleoside triphosphate hydrolases"/>
    <property type="match status" value="1"/>
</dbReference>
<feature type="coiled-coil region" evidence="4">
    <location>
        <begin position="300"/>
        <end position="409"/>
    </location>
</feature>
<keyword evidence="1 3" id="KW-0547">Nucleotide-binding</keyword>
<feature type="compositionally biased region" description="Low complexity" evidence="5">
    <location>
        <begin position="1374"/>
        <end position="1385"/>
    </location>
</feature>
<feature type="compositionally biased region" description="Polar residues" evidence="5">
    <location>
        <begin position="275"/>
        <end position="288"/>
    </location>
</feature>
<feature type="region of interest" description="Disordered" evidence="5">
    <location>
        <begin position="1247"/>
        <end position="1310"/>
    </location>
</feature>
<dbReference type="InterPro" id="IPR019821">
    <property type="entry name" value="Kinesin_motor_CS"/>
</dbReference>
<dbReference type="PROSITE" id="PS50067">
    <property type="entry name" value="KINESIN_MOTOR_2"/>
    <property type="match status" value="1"/>
</dbReference>
<comment type="similarity">
    <text evidence="3">Belongs to the TRAFAC class myosin-kinesin ATPase superfamily. Kinesin family.</text>
</comment>
<feature type="compositionally biased region" description="Polar residues" evidence="5">
    <location>
        <begin position="1275"/>
        <end position="1297"/>
    </location>
</feature>
<keyword evidence="4" id="KW-0175">Coiled coil</keyword>
<protein>
    <submittedName>
        <fullName evidence="7">Kinesin family protein</fullName>
    </submittedName>
</protein>
<keyword evidence="8" id="KW-1185">Reference proteome</keyword>
<dbReference type="GO" id="GO:0003777">
    <property type="term" value="F:microtubule motor activity"/>
    <property type="evidence" value="ECO:0007669"/>
    <property type="project" value="InterPro"/>
</dbReference>
<dbReference type="Pfam" id="PF00225">
    <property type="entry name" value="Kinesin"/>
    <property type="match status" value="1"/>
</dbReference>
<feature type="binding site" evidence="3">
    <location>
        <begin position="842"/>
        <end position="849"/>
    </location>
    <ligand>
        <name>ATP</name>
        <dbReference type="ChEBI" id="CHEBI:30616"/>
    </ligand>
</feature>
<name>A0AAD8YD47_9STRA</name>
<dbReference type="GO" id="GO:0015630">
    <property type="term" value="C:microtubule cytoskeleton"/>
    <property type="evidence" value="ECO:0007669"/>
    <property type="project" value="TreeGrafter"/>
</dbReference>
<evidence type="ECO:0000256" key="4">
    <source>
        <dbReference type="SAM" id="Coils"/>
    </source>
</evidence>
<accession>A0AAD8YD47</accession>
<dbReference type="InterPro" id="IPR027417">
    <property type="entry name" value="P-loop_NTPase"/>
</dbReference>
<dbReference type="InterPro" id="IPR027640">
    <property type="entry name" value="Kinesin-like_fam"/>
</dbReference>
<dbReference type="PANTHER" id="PTHR47972">
    <property type="entry name" value="KINESIN-LIKE PROTEIN KLP-3"/>
    <property type="match status" value="1"/>
</dbReference>
<dbReference type="SMART" id="SM00129">
    <property type="entry name" value="KISc"/>
    <property type="match status" value="1"/>
</dbReference>
<dbReference type="InterPro" id="IPR001752">
    <property type="entry name" value="Kinesin_motor_dom"/>
</dbReference>
<comment type="caution">
    <text evidence="7">The sequence shown here is derived from an EMBL/GenBank/DDBJ whole genome shotgun (WGS) entry which is preliminary data.</text>
</comment>
<sequence length="2108" mass="235214">MTDPAVQEKQAELDALQTAFDDYIASSRELEEELDAELTKCQQDLDQAESRNSALASQLANVTPQLNSLESKLSSVTSQLKQESQRRIQAEMACEDAENKMREVEGTLASVRSSELRKIKDENEDLMERLAFIEGEVEDYRNELDTERERHRGELEEMKEDLDVVKMRLIEKENELEEFKNTNTMANYSEREDADQIRCNDADNNDGDDNNDDDEDYFDEDAYLPTAASKESLDDEAFLPTVAMSSFDDEAFLPNDDGAVKQSNGDDIFDEGSETAPSTPAESGSVTPVESPGDEKQVYIKTLEDELEQYCEMLIETEKKLSQSQADLEEALMEAEEANKQLEAMGNVQSAIEEELVIAHNEKIAELESVINSLREENATLEEDCKRLKEQLEKEVEAYEEDTRIKTAEFETTQNQYAEEIATLQGKLDKVASEDRSREIESKEWEEAIKLSKEETQKLQEEVERLELALKNSKADCEALQGEMEELTQAFDDTAIREKQESDGQHEAFKELLATRSREVEELKEEMNNLADTNSSLTKMLNDTEEHMKKEHAEIVKQKQEVATESASSSKELNEAKNEIKSLESSLEEVRAELAEQQHEVERVRVSLEEKIVHVHKELETAEGELEATRSKLEEMESVKREVPLTPRRKMQRLEGDASLQDECDRLEDQHRMSISMKNHLEDEIQQLKNQLMAATNGQQSRTDETDPTDLDMDDNIEEALLSNNPDMIAEEFRSLAKKVSTQKTHNAELLARILKLQGNIQVCCRIRPMSIGESQKGLHEVAQSLSETEVGCFDERTQSWKSYAFDKVWGPETKQPDVFRDVEPMALSVIDGYNSCIFAYGQTGSGKTYTMEGDKENGRYGISQRTIQKIFGMLQDRAKEQQEKMNAQGDLKFEYDIEVGMLEIYNDEVYDLLDPNFLRIQGSPQKRSLDVRHGGDNVVEVPGLRKEKVSSVSDVLLALDHGNANRAKASTNLNEHSSRSHMILRVDVTSGVGEAKNKGTLYLVDLAGSERVRKSEVEGQALKEAQHINKSLSALGNVMEALDRKSSHVPYRDSKLTHLLQNALGGNSRTMMVVTVCPHNNSYDETAFALKFATRVRRINLGSAQKNVNAKNLEESVKNLTSELSAISKAKERSESQLMSLKREKERVDEKLAKASVTRANSKGEMKTLNLLKQTNDDITSRWQKEKIAREETAAELGKTQEALRRVQKDLSSLKHKQETLSRQNEEKENTIFDLKKNLRTVKEQFSEEKIRHRRDSVIQSRIPAPSTRKVDTTNKPSPYQQHPSGIKKPSSTRANVSKKVEPRTTTVSDSNSVARIRFRVLKMLQEHDPAKAAKIDVVMNKFKGRETELLDKMVARYETKKDDEEAKDDVITSAESTTSSTDSNDGRPKSRQEMSLDRHMARMSLAAATAVSLAASLTKSCDAFTSPLANHVNKRSVSSLGAIGLGPDDQSPTLEKEAAEDGMVGQKTFKYANPYDPERVIKGEDGEPLAHITDHDPYRLSRMSNSDRAADAWFGALLESEGDSFLGPISEEHKQRLLQKVELVDEPVIAYGEEEWTPYVVRRLPTSPLYPAYGLETYGLPVPRRGAEAWRQFDVNGLIAMDYSGRPEGVGTDKELSEKEVEDAVASFKSKGAWLDDDSCDGRLVYINGRFCPSLSKTTDEVKNLNSADFESGLSTETLELLTRLPDGHTDKLAAEVPDSDKGPLNSLEKLSSPDHCVGKATSQFAINNQQGTAAFAALNSVKAGSVAYVHASMKDASADSEDEGNAPKPVLIVNAQTPSGGSASIEEDKGVAFHPRLLAVADDGSVLSLVQMCVDLNEDSEEAPCATFVNGYTQVYVGANANMTHAFLEETGGQVTSRVEISDKEAAEESIANPREEEAKRPALRDTHFQAIDVHITGDEGSYAGSVMELGGCGRSRIAISTSLLRPGASAAVNGFSLSGGAQRSDMRTNIQHMAQGTISRQEQRNMVGGRSTASFRGRIRVEQSAQQTDSEQLSRTILLSDHARIWATPSLEIIADDVTCTHGATISDLSEEELFYLRSRGLDRTTARNLLMYAFVEEIGSSVDERIAGKFEDENGLRSRVTRRLENLVPQGEKTLVGGEFQSA</sequence>
<feature type="region of interest" description="Disordered" evidence="5">
    <location>
        <begin position="181"/>
        <end position="218"/>
    </location>
</feature>
<evidence type="ECO:0000313" key="7">
    <source>
        <dbReference type="EMBL" id="KAK1743613.1"/>
    </source>
</evidence>
<dbReference type="FunFam" id="3.40.850.10:FF:000113">
    <property type="entry name" value="Kinesin-like protein"/>
    <property type="match status" value="1"/>
</dbReference>
<feature type="region of interest" description="Disordered" evidence="5">
    <location>
        <begin position="559"/>
        <end position="580"/>
    </location>
</feature>
<keyword evidence="2 3" id="KW-0067">ATP-binding</keyword>
<feature type="region of interest" description="Disordered" evidence="5">
    <location>
        <begin position="249"/>
        <end position="295"/>
    </location>
</feature>
<dbReference type="SUPFAM" id="SSF101960">
    <property type="entry name" value="Stabilizer of iron transporter SufD"/>
    <property type="match status" value="1"/>
</dbReference>
<proteinExistence type="inferred from homology"/>
<dbReference type="EMBL" id="JATAAI010000008">
    <property type="protein sequence ID" value="KAK1743613.1"/>
    <property type="molecule type" value="Genomic_DNA"/>
</dbReference>
<dbReference type="Proteomes" id="UP001224775">
    <property type="component" value="Unassembled WGS sequence"/>
</dbReference>
<dbReference type="InterPro" id="IPR037284">
    <property type="entry name" value="SUF_FeS_clus_asmbl_SufBD_sf"/>
</dbReference>
<feature type="compositionally biased region" description="Basic and acidic residues" evidence="5">
    <location>
        <begin position="1362"/>
        <end position="1372"/>
    </location>
</feature>
<evidence type="ECO:0000256" key="3">
    <source>
        <dbReference type="PROSITE-ProRule" id="PRU00283"/>
    </source>
</evidence>
<dbReference type="Pfam" id="PF01458">
    <property type="entry name" value="SUFBD_core"/>
    <property type="match status" value="1"/>
</dbReference>
<dbReference type="GO" id="GO:0007018">
    <property type="term" value="P:microtubule-based movement"/>
    <property type="evidence" value="ECO:0007669"/>
    <property type="project" value="InterPro"/>
</dbReference>
<dbReference type="GO" id="GO:0008017">
    <property type="term" value="F:microtubule binding"/>
    <property type="evidence" value="ECO:0007669"/>
    <property type="project" value="InterPro"/>
</dbReference>
<evidence type="ECO:0000256" key="5">
    <source>
        <dbReference type="SAM" id="MobiDB-lite"/>
    </source>
</evidence>
<organism evidence="7 8">
    <name type="scientific">Skeletonema marinoi</name>
    <dbReference type="NCBI Taxonomy" id="267567"/>
    <lineage>
        <taxon>Eukaryota</taxon>
        <taxon>Sar</taxon>
        <taxon>Stramenopiles</taxon>
        <taxon>Ochrophyta</taxon>
        <taxon>Bacillariophyta</taxon>
        <taxon>Coscinodiscophyceae</taxon>
        <taxon>Thalassiosirophycidae</taxon>
        <taxon>Thalassiosirales</taxon>
        <taxon>Skeletonemataceae</taxon>
        <taxon>Skeletonema</taxon>
        <taxon>Skeletonema marinoi-dohrnii complex</taxon>
    </lineage>
</organism>
<dbReference type="Gene3D" id="1.10.287.1490">
    <property type="match status" value="1"/>
</dbReference>
<keyword evidence="3" id="KW-0505">Motor protein</keyword>
<dbReference type="GO" id="GO:0016226">
    <property type="term" value="P:iron-sulfur cluster assembly"/>
    <property type="evidence" value="ECO:0007669"/>
    <property type="project" value="InterPro"/>
</dbReference>
<feature type="coiled-coil region" evidence="4">
    <location>
        <begin position="1104"/>
        <end position="1159"/>
    </location>
</feature>
<evidence type="ECO:0000259" key="6">
    <source>
        <dbReference type="PROSITE" id="PS50067"/>
    </source>
</evidence>
<feature type="region of interest" description="Disordered" evidence="5">
    <location>
        <begin position="1362"/>
        <end position="1397"/>
    </location>
</feature>
<dbReference type="GO" id="GO:0005524">
    <property type="term" value="F:ATP binding"/>
    <property type="evidence" value="ECO:0007669"/>
    <property type="project" value="UniProtKB-UniRule"/>
</dbReference>
<evidence type="ECO:0000313" key="8">
    <source>
        <dbReference type="Proteomes" id="UP001224775"/>
    </source>
</evidence>
<evidence type="ECO:0000256" key="2">
    <source>
        <dbReference type="ARBA" id="ARBA00022840"/>
    </source>
</evidence>
<feature type="coiled-coil region" evidence="4">
    <location>
        <begin position="1191"/>
        <end position="1246"/>
    </location>
</feature>
<reference evidence="7" key="1">
    <citation type="submission" date="2023-06" db="EMBL/GenBank/DDBJ databases">
        <title>Survivors Of The Sea: Transcriptome response of Skeletonema marinoi to long-term dormancy.</title>
        <authorList>
            <person name="Pinder M.I.M."/>
            <person name="Kourtchenko O."/>
            <person name="Robertson E.K."/>
            <person name="Larsson T."/>
            <person name="Maumus F."/>
            <person name="Osuna-Cruz C.M."/>
            <person name="Vancaester E."/>
            <person name="Stenow R."/>
            <person name="Vandepoele K."/>
            <person name="Ploug H."/>
            <person name="Bruchert V."/>
            <person name="Godhe A."/>
            <person name="Topel M."/>
        </authorList>
    </citation>
    <scope>NUCLEOTIDE SEQUENCE</scope>
    <source>
        <strain evidence="7">R05AC</strain>
    </source>
</reference>
<feature type="domain" description="Kinesin motor" evidence="6">
    <location>
        <begin position="760"/>
        <end position="1100"/>
    </location>
</feature>
<feature type="compositionally biased region" description="Acidic residues" evidence="5">
    <location>
        <begin position="203"/>
        <end position="218"/>
    </location>
</feature>
<dbReference type="PRINTS" id="PR00380">
    <property type="entry name" value="KINESINHEAVY"/>
</dbReference>